<sequence length="633" mass="73975">METWMTDLWGRTVSGRRNSDRVEKNVLIETSQSNSASPLKFPRRSRLQTVGIGGNALSPTGKPSTLGNASPNKFVAHEEQCYTEMDRPSSTPTRTLTKSRVLESTRNSVELVVKDMSLEPKLEIAHLENAFCLSETTTGEDENIMKLKEVKVDSRPCSYVEDILKDYDLPNMLKENQLKNEEIEILRQKLDEKENLIQELKKKETLDDTRAEKIKSLQKAVREEKCAASKRLRITQHSLQTKIESLEHQLQTCQDDNKQLKEDSSFYEKRLSNVYSYMQNLPLFGKDLGKFILEEMKTGQAPSTFQSRFTKVYPDIKDIKDPESMEQCKQLKQRIYTLEKNDRIRLEKIISLFKLTSERLHFMQQQHIQKIECLQKEASTKEQQFRLEKRRWHDVFNIKEENFQKLRNELKEKLILSEKVQRNAEDKLNDYMKEHEGIIGKLQSQSSVIEKLNTQMEELDNTNKKMTEELMKKQSEAFKFEEKIEFLKEEVLQERSSLKELYGDASTELNFETVGKSFPHITKDKYDSLGLDILMDLTYVQSQNLIKNLLIVLDIPLKTFLKAVPTIVIQLRCELALLTRFANDLNLKVFGKQIDFKSRRKIAMNEFLNNHDIAEVKHPLNYDLQALLKYFFA</sequence>
<dbReference type="EMBL" id="OX365915">
    <property type="protein sequence ID" value="CAI4057627.1"/>
    <property type="molecule type" value="Genomic_DNA"/>
</dbReference>
<evidence type="ECO:0000313" key="3">
    <source>
        <dbReference type="Proteomes" id="UP001162090"/>
    </source>
</evidence>
<evidence type="ECO:0000313" key="2">
    <source>
        <dbReference type="EMBL" id="CAI4057627.1"/>
    </source>
</evidence>
<keyword evidence="1" id="KW-0175">Coiled coil</keyword>
<proteinExistence type="predicted"/>
<gene>
    <name evidence="2" type="primary">SUVC04G0050</name>
    <name evidence="2" type="ORF">SUVC_04G0050</name>
</gene>
<accession>A0AA35JFQ8</accession>
<dbReference type="Pfam" id="PF11778">
    <property type="entry name" value="SID"/>
    <property type="match status" value="1"/>
</dbReference>
<protein>
    <submittedName>
        <fullName evidence="2">Uncharacterized protein</fullName>
    </submittedName>
</protein>
<evidence type="ECO:0000256" key="1">
    <source>
        <dbReference type="SAM" id="Coils"/>
    </source>
</evidence>
<organism evidence="2 3">
    <name type="scientific">Saccharomyces uvarum</name>
    <name type="common">Yeast</name>
    <name type="synonym">Saccharomyces bayanus var. uvarum</name>
    <dbReference type="NCBI Taxonomy" id="230603"/>
    <lineage>
        <taxon>Eukaryota</taxon>
        <taxon>Fungi</taxon>
        <taxon>Dikarya</taxon>
        <taxon>Ascomycota</taxon>
        <taxon>Saccharomycotina</taxon>
        <taxon>Saccharomycetes</taxon>
        <taxon>Saccharomycetales</taxon>
        <taxon>Saccharomycetaceae</taxon>
        <taxon>Saccharomyces</taxon>
    </lineage>
</organism>
<dbReference type="Proteomes" id="UP001162090">
    <property type="component" value="Chromosome 4"/>
</dbReference>
<dbReference type="AlphaFoldDB" id="A0AA35JFQ8"/>
<dbReference type="InterPro" id="IPR021750">
    <property type="entry name" value="Sid4-like"/>
</dbReference>
<feature type="coiled-coil region" evidence="1">
    <location>
        <begin position="236"/>
        <end position="270"/>
    </location>
</feature>
<feature type="coiled-coil region" evidence="1">
    <location>
        <begin position="169"/>
        <end position="206"/>
    </location>
</feature>
<reference evidence="2" key="1">
    <citation type="submission" date="2022-10" db="EMBL/GenBank/DDBJ databases">
        <authorList>
            <person name="Byrne P K."/>
        </authorList>
    </citation>
    <scope>NUCLEOTIDE SEQUENCE</scope>
    <source>
        <strain evidence="2">CBS7001</strain>
    </source>
</reference>
<name>A0AA35JFQ8_SACUV</name>
<feature type="coiled-coil region" evidence="1">
    <location>
        <begin position="364"/>
        <end position="490"/>
    </location>
</feature>